<evidence type="ECO:0000256" key="6">
    <source>
        <dbReference type="ARBA" id="ARBA00023004"/>
    </source>
</evidence>
<dbReference type="GO" id="GO:0071949">
    <property type="term" value="F:FAD binding"/>
    <property type="evidence" value="ECO:0007669"/>
    <property type="project" value="InterPro"/>
</dbReference>
<dbReference type="GO" id="GO:0046872">
    <property type="term" value="F:metal ion binding"/>
    <property type="evidence" value="ECO:0007669"/>
    <property type="project" value="UniProtKB-KW"/>
</dbReference>
<keyword evidence="4" id="KW-0274">FAD</keyword>
<reference evidence="10" key="1">
    <citation type="submission" date="2020-02" db="EMBL/GenBank/DDBJ databases">
        <authorList>
            <person name="Meier V. D."/>
        </authorList>
    </citation>
    <scope>NUCLEOTIDE SEQUENCE</scope>
    <source>
        <strain evidence="10">AVDCRST_MAG86</strain>
    </source>
</reference>
<dbReference type="Pfam" id="PF01565">
    <property type="entry name" value="FAD_binding_4"/>
    <property type="match status" value="1"/>
</dbReference>
<evidence type="ECO:0000259" key="8">
    <source>
        <dbReference type="PROSITE" id="PS51379"/>
    </source>
</evidence>
<keyword evidence="3" id="KW-0479">Metal-binding</keyword>
<dbReference type="InterPro" id="IPR016169">
    <property type="entry name" value="FAD-bd_PCMH_sub2"/>
</dbReference>
<dbReference type="PROSITE" id="PS00198">
    <property type="entry name" value="4FE4S_FER_1"/>
    <property type="match status" value="1"/>
</dbReference>
<dbReference type="InterPro" id="IPR006094">
    <property type="entry name" value="Oxid_FAD_bind_N"/>
</dbReference>
<comment type="cofactor">
    <cofactor evidence="1">
        <name>FAD</name>
        <dbReference type="ChEBI" id="CHEBI:57692"/>
    </cofactor>
</comment>
<name>A0A6J4V7M4_9DEIN</name>
<dbReference type="Pfam" id="PF02754">
    <property type="entry name" value="CCG"/>
    <property type="match status" value="1"/>
</dbReference>
<keyword evidence="7" id="KW-0411">Iron-sulfur</keyword>
<keyword evidence="6" id="KW-0408">Iron</keyword>
<evidence type="ECO:0000256" key="2">
    <source>
        <dbReference type="ARBA" id="ARBA00022630"/>
    </source>
</evidence>
<dbReference type="PROSITE" id="PS51379">
    <property type="entry name" value="4FE4S_FER_2"/>
    <property type="match status" value="1"/>
</dbReference>
<evidence type="ECO:0000256" key="5">
    <source>
        <dbReference type="ARBA" id="ARBA00023002"/>
    </source>
</evidence>
<dbReference type="Gene3D" id="3.30.70.2740">
    <property type="match status" value="1"/>
</dbReference>
<dbReference type="GO" id="GO:0004458">
    <property type="term" value="F:D-lactate dehydrogenase (cytochrome) activity"/>
    <property type="evidence" value="ECO:0007669"/>
    <property type="project" value="TreeGrafter"/>
</dbReference>
<dbReference type="InterPro" id="IPR004113">
    <property type="entry name" value="FAD-bd_oxidored_4_C"/>
</dbReference>
<sequence length="977" mass="106766">MTLPVAKAPPHAVPNAAQAQVAAELRAALQGEVRFDDAARTLYATDASPYEIKPYGVVLPKSVDDIRHTLEVARRHGLPVLPRGGGTSLAGQTVGAAIVVDVSKYLDKILDFDEAARTVKVEPGVVRDQLNLFLRSYKLQFTPDVSTTNRANIGGMVANNSAGTRSIKYGKTVDQVVSMTVMLIDGTVTEFRALTPDELKEKLTLPGLEGRVYRTVYGVVTEHEAEIEARFPKVMRRVGGYNLDELTPGKPFNLAKLISGSEGTLAFILDVTLKLSPNPAHKRLALLHFDTLKGSLQAVQHINRHGPSAVETLDNTLLKLGLENPNIAPLLGWLSGSPAAVLIVEFDGESENEMLAGLRSMEADPAVMGRAYHLHIARSPKEQADVWSVRKAGLGVFNTMKGAAKPTAFIEDAAIPPERLAEYIPEVAAVCAKYGVEMVSYGHASVGVIHVRPVLDLKTKEGVEAYRKISEETFALVKKYGGSWSGEHGDGLIRSYKNRELFGDTLYEAFREVKHAFDPEGLMNPGKIIDAPPLTEDLRYGEGYTVLPLKTHFDFSKDDGFMGAIEMCSGVGECRKTGTGTMCPSYMVTRDEDHSTRGRANLLRDAMNGRLAGGLTSKEVYNALDLCLECKACKAECPSQVDMAKLKYEFLQHYYDDHGTPMSARALGNAATVAPLGRALAPVANALLPLKAVRWLVEKTAGVDRRRVMPEYARQSFAGWRRAHEKTRPQTGDAEPKPKVALFADTWTMYNEPEVGASATQVLEALGYEVEHVDYGCCGRPQLSKGLLREAKKLAQKNVEALHSYVERGVPVVGLEPSCVASFQDDYRDLVPGEKTEAVAQNVKMIDQFLAKEWTQGKLEPKQAFHKNGTHVMLHGHCQQRAIQGTSSTKAVLGWVSENVFEVDSGCCGMAGSFGYGHYDVSMQIGEQRLFPAVRKHDGETVACGFSCRHQIKDGTGKRAKHLVELMAEALERPDPS</sequence>
<dbReference type="Pfam" id="PF02913">
    <property type="entry name" value="FAD-oxidase_C"/>
    <property type="match status" value="1"/>
</dbReference>
<dbReference type="PANTHER" id="PTHR11748">
    <property type="entry name" value="D-LACTATE DEHYDROGENASE"/>
    <property type="match status" value="1"/>
</dbReference>
<dbReference type="InterPro" id="IPR004017">
    <property type="entry name" value="Cys_rich_dom"/>
</dbReference>
<dbReference type="EMBL" id="CADCWP010000117">
    <property type="protein sequence ID" value="CAA9570478.1"/>
    <property type="molecule type" value="Genomic_DNA"/>
</dbReference>
<dbReference type="InterPro" id="IPR017900">
    <property type="entry name" value="4Fe4S_Fe_S_CS"/>
</dbReference>
<proteinExistence type="predicted"/>
<dbReference type="SUPFAM" id="SSF46548">
    <property type="entry name" value="alpha-helical ferredoxin"/>
    <property type="match status" value="1"/>
</dbReference>
<dbReference type="PANTHER" id="PTHR11748:SF119">
    <property type="entry name" value="D-2-HYDROXYGLUTARATE DEHYDROGENASE"/>
    <property type="match status" value="1"/>
</dbReference>
<feature type="domain" description="4Fe-4S ferredoxin-type" evidence="8">
    <location>
        <begin position="617"/>
        <end position="649"/>
    </location>
</feature>
<keyword evidence="2" id="KW-0285">Flavoprotein</keyword>
<organism evidence="10">
    <name type="scientific">uncultured Truepera sp</name>
    <dbReference type="NCBI Taxonomy" id="543023"/>
    <lineage>
        <taxon>Bacteria</taxon>
        <taxon>Thermotogati</taxon>
        <taxon>Deinococcota</taxon>
        <taxon>Deinococci</taxon>
        <taxon>Trueperales</taxon>
        <taxon>Trueperaceae</taxon>
        <taxon>Truepera</taxon>
        <taxon>environmental samples</taxon>
    </lineage>
</organism>
<dbReference type="SUPFAM" id="SSF55103">
    <property type="entry name" value="FAD-linked oxidases, C-terminal domain"/>
    <property type="match status" value="1"/>
</dbReference>
<dbReference type="GO" id="GO:1903457">
    <property type="term" value="P:lactate catabolic process"/>
    <property type="evidence" value="ECO:0007669"/>
    <property type="project" value="TreeGrafter"/>
</dbReference>
<dbReference type="InterPro" id="IPR016164">
    <property type="entry name" value="FAD-linked_Oxase-like_C"/>
</dbReference>
<evidence type="ECO:0000256" key="1">
    <source>
        <dbReference type="ARBA" id="ARBA00001974"/>
    </source>
</evidence>
<accession>A0A6J4V7M4</accession>
<evidence type="ECO:0000256" key="3">
    <source>
        <dbReference type="ARBA" id="ARBA00022723"/>
    </source>
</evidence>
<evidence type="ECO:0000259" key="9">
    <source>
        <dbReference type="PROSITE" id="PS51387"/>
    </source>
</evidence>
<dbReference type="Gene3D" id="1.10.1060.10">
    <property type="entry name" value="Alpha-helical ferredoxin"/>
    <property type="match status" value="1"/>
</dbReference>
<dbReference type="GO" id="GO:0051536">
    <property type="term" value="F:iron-sulfur cluster binding"/>
    <property type="evidence" value="ECO:0007669"/>
    <property type="project" value="UniProtKB-KW"/>
</dbReference>
<keyword evidence="5" id="KW-0560">Oxidoreductase</keyword>
<dbReference type="Pfam" id="PF13183">
    <property type="entry name" value="Fer4_8"/>
    <property type="match status" value="1"/>
</dbReference>
<dbReference type="PROSITE" id="PS51387">
    <property type="entry name" value="FAD_PCMH"/>
    <property type="match status" value="1"/>
</dbReference>
<dbReference type="SUPFAM" id="SSF56176">
    <property type="entry name" value="FAD-binding/transporter-associated domain-like"/>
    <property type="match status" value="1"/>
</dbReference>
<feature type="domain" description="FAD-binding PCMH-type" evidence="9">
    <location>
        <begin position="50"/>
        <end position="278"/>
    </location>
</feature>
<dbReference type="InterPro" id="IPR017896">
    <property type="entry name" value="4Fe4S_Fe-S-bd"/>
</dbReference>
<evidence type="ECO:0000256" key="4">
    <source>
        <dbReference type="ARBA" id="ARBA00022827"/>
    </source>
</evidence>
<dbReference type="Gene3D" id="3.30.465.10">
    <property type="match status" value="1"/>
</dbReference>
<evidence type="ECO:0000313" key="10">
    <source>
        <dbReference type="EMBL" id="CAA9570478.1"/>
    </source>
</evidence>
<dbReference type="InterPro" id="IPR016166">
    <property type="entry name" value="FAD-bd_PCMH"/>
</dbReference>
<gene>
    <name evidence="10" type="ORF">AVDCRST_MAG86-1605</name>
</gene>
<protein>
    <submittedName>
        <fullName evidence="10">Fe-S protein, homolog of lactate dehydrogenase SO1521</fullName>
    </submittedName>
</protein>
<dbReference type="AlphaFoldDB" id="A0A6J4V7M4"/>
<dbReference type="InterPro" id="IPR009051">
    <property type="entry name" value="Helical_ferredxn"/>
</dbReference>
<dbReference type="InterPro" id="IPR036318">
    <property type="entry name" value="FAD-bd_PCMH-like_sf"/>
</dbReference>
<dbReference type="InterPro" id="IPR016171">
    <property type="entry name" value="Vanillyl_alc_oxidase_C-sub2"/>
</dbReference>
<evidence type="ECO:0000256" key="7">
    <source>
        <dbReference type="ARBA" id="ARBA00023014"/>
    </source>
</evidence>
<dbReference type="GO" id="GO:0008720">
    <property type="term" value="F:D-lactate dehydrogenase (NAD+) activity"/>
    <property type="evidence" value="ECO:0007669"/>
    <property type="project" value="TreeGrafter"/>
</dbReference>
<dbReference type="Gene3D" id="1.10.45.10">
    <property type="entry name" value="Vanillyl-alcohol Oxidase, Chain A, domain 4"/>
    <property type="match status" value="1"/>
</dbReference>